<dbReference type="AlphaFoldDB" id="A0A2I0KZI1"/>
<dbReference type="InterPro" id="IPR032675">
    <property type="entry name" value="LRR_dom_sf"/>
</dbReference>
<dbReference type="Gene3D" id="3.80.10.10">
    <property type="entry name" value="Ribonuclease Inhibitor"/>
    <property type="match status" value="3"/>
</dbReference>
<reference evidence="3 4" key="1">
    <citation type="submission" date="2017-11" db="EMBL/GenBank/DDBJ databases">
        <title>De-novo sequencing of pomegranate (Punica granatum L.) genome.</title>
        <authorList>
            <person name="Akparov Z."/>
            <person name="Amiraslanov A."/>
            <person name="Hajiyeva S."/>
            <person name="Abbasov M."/>
            <person name="Kaur K."/>
            <person name="Hamwieh A."/>
            <person name="Solovyev V."/>
            <person name="Salamov A."/>
            <person name="Braich B."/>
            <person name="Kosarev P."/>
            <person name="Mahmoud A."/>
            <person name="Hajiyev E."/>
            <person name="Babayeva S."/>
            <person name="Izzatullayeva V."/>
            <person name="Mammadov A."/>
            <person name="Mammadov A."/>
            <person name="Sharifova S."/>
            <person name="Ojaghi J."/>
            <person name="Eynullazada K."/>
            <person name="Bayramov B."/>
            <person name="Abdulazimova A."/>
            <person name="Shahmuradov I."/>
        </authorList>
    </citation>
    <scope>NUCLEOTIDE SEQUENCE [LARGE SCALE GENOMIC DNA]</scope>
    <source>
        <strain evidence="4">cv. AG2017</strain>
        <tissue evidence="3">Leaf</tissue>
    </source>
</reference>
<name>A0A2I0KZI1_PUNGR</name>
<dbReference type="Proteomes" id="UP000233551">
    <property type="component" value="Unassembled WGS sequence"/>
</dbReference>
<gene>
    <name evidence="3" type="ORF">CRG98_005722</name>
</gene>
<feature type="domain" description="Disease resistance protein At4g27190-like leucine-rich repeats" evidence="2">
    <location>
        <begin position="2"/>
        <end position="141"/>
    </location>
</feature>
<dbReference type="InterPro" id="IPR057135">
    <property type="entry name" value="At4g27190-like_LRR"/>
</dbReference>
<dbReference type="SUPFAM" id="SSF52058">
    <property type="entry name" value="L domain-like"/>
    <property type="match status" value="1"/>
</dbReference>
<proteinExistence type="predicted"/>
<sequence>MDSLSTIWHSQVAADSLSELVEIKVEGCDKLVTLFPPGTVRSFQNLEVLTITSCGALEVVYDTEENAGSDLPSPVEVSKLRELSLDDLANLQHIWRADPREILSFLNLRSVSVMRCRNLGYLFHVSVAKALEQLVELVVAESSLEVIVAKDESVQVAGTLEFVFPRAAKLVLSDLPQLKSFYPGKFISRWPLLEDLMISNSNMVAFDSKKSKAVTSNDNPAEQPLFLVDKGTFPKVETLHMQHNDNMKQIWSGRRHPKLTSLSSGVHFTNITTLRVENCRSLKNILTPNMVAELPGLATLEIRDCEILEAVIAEEEKARNPITIRLLRDITLDSLPMLVSFCSQNCFTEYPSLMNVTIKNCPEMRAFTSPHLKEKAADTMGENSEEACTNSGDIDIPFFSEMVLFPSLEILVLSDLDSLSVIWHDLLAEKSFDKLRDVKIYHCGKLKRIFSPKTTLERFRNMKKLSIDHCGSLEVLFDIREHRHDPVIKMLLRELSLFSLPELMSVWNADIDGTISFEDLKEVRVTGCPKLKIPTGLPLVRTE</sequence>
<comment type="caution">
    <text evidence="3">The sequence shown here is derived from an EMBL/GenBank/DDBJ whole genome shotgun (WGS) entry which is preliminary data.</text>
</comment>
<keyword evidence="4" id="KW-1185">Reference proteome</keyword>
<dbReference type="Pfam" id="PF23247">
    <property type="entry name" value="LRR_RPS2"/>
    <property type="match status" value="3"/>
</dbReference>
<organism evidence="3 4">
    <name type="scientific">Punica granatum</name>
    <name type="common">Pomegranate</name>
    <dbReference type="NCBI Taxonomy" id="22663"/>
    <lineage>
        <taxon>Eukaryota</taxon>
        <taxon>Viridiplantae</taxon>
        <taxon>Streptophyta</taxon>
        <taxon>Embryophyta</taxon>
        <taxon>Tracheophyta</taxon>
        <taxon>Spermatophyta</taxon>
        <taxon>Magnoliopsida</taxon>
        <taxon>eudicotyledons</taxon>
        <taxon>Gunneridae</taxon>
        <taxon>Pentapetalae</taxon>
        <taxon>rosids</taxon>
        <taxon>malvids</taxon>
        <taxon>Myrtales</taxon>
        <taxon>Lythraceae</taxon>
        <taxon>Punica</taxon>
    </lineage>
</organism>
<dbReference type="PANTHER" id="PTHR33463">
    <property type="entry name" value="NB-ARC DOMAIN-CONTAINING PROTEIN-RELATED"/>
    <property type="match status" value="1"/>
</dbReference>
<dbReference type="PANTHER" id="PTHR33463:SF209">
    <property type="entry name" value="DISEASE RESISTANCE PROTEIN RPS2-LIKE"/>
    <property type="match status" value="1"/>
</dbReference>
<dbReference type="STRING" id="22663.A0A2I0KZI1"/>
<dbReference type="InterPro" id="IPR050905">
    <property type="entry name" value="Plant_NBS-LRR"/>
</dbReference>
<evidence type="ECO:0000256" key="1">
    <source>
        <dbReference type="ARBA" id="ARBA00022821"/>
    </source>
</evidence>
<keyword evidence="1" id="KW-0611">Plant defense</keyword>
<protein>
    <recommendedName>
        <fullName evidence="2">Disease resistance protein At4g27190-like leucine-rich repeats domain-containing protein</fullName>
    </recommendedName>
</protein>
<evidence type="ECO:0000313" key="3">
    <source>
        <dbReference type="EMBL" id="PKI73852.1"/>
    </source>
</evidence>
<evidence type="ECO:0000313" key="4">
    <source>
        <dbReference type="Proteomes" id="UP000233551"/>
    </source>
</evidence>
<dbReference type="EMBL" id="PGOL01000249">
    <property type="protein sequence ID" value="PKI73852.1"/>
    <property type="molecule type" value="Genomic_DNA"/>
</dbReference>
<accession>A0A2I0KZI1</accession>
<feature type="domain" description="Disease resistance protein At4g27190-like leucine-rich repeats" evidence="2">
    <location>
        <begin position="237"/>
        <end position="366"/>
    </location>
</feature>
<feature type="domain" description="Disease resistance protein At4g27190-like leucine-rich repeats" evidence="2">
    <location>
        <begin position="410"/>
        <end position="532"/>
    </location>
</feature>
<evidence type="ECO:0000259" key="2">
    <source>
        <dbReference type="Pfam" id="PF23247"/>
    </source>
</evidence>